<sequence>MYPFKFRNIQRLKINVLSPSLFSLHDKGNGIEKMTSLTTLLNSTGVLKERDQQEWMDFIIETSGAADAFDEAKATKRKEEAKTDVKKIRGPDGQPIILTKENVTKLYGKYEASKVNLFEQLQNSFTPEQLLAMNRTGYAVLSPPQRVLVYGENSPFNNSIALETMRNVTDYDAHRTVRDTVRHVAAGRLRLDERGMEIVKTLINPQNSSIFDEDRQIPESRIWIRGGLVP</sequence>
<evidence type="ECO:0000313" key="1">
    <source>
        <dbReference type="EMBL" id="ETN84772.1"/>
    </source>
</evidence>
<accession>W2TUR7</accession>
<dbReference type="PANTHER" id="PTHR21523:SF37">
    <property type="entry name" value="MLT-TEN (MLT-10) RELATED"/>
    <property type="match status" value="1"/>
</dbReference>
<dbReference type="OMA" id="ESRIWIR"/>
<proteinExistence type="predicted"/>
<keyword evidence="2" id="KW-1185">Reference proteome</keyword>
<dbReference type="PANTHER" id="PTHR21523">
    <property type="match status" value="1"/>
</dbReference>
<dbReference type="Proteomes" id="UP000053676">
    <property type="component" value="Unassembled WGS sequence"/>
</dbReference>
<organism evidence="1 2">
    <name type="scientific">Necator americanus</name>
    <name type="common">Human hookworm</name>
    <dbReference type="NCBI Taxonomy" id="51031"/>
    <lineage>
        <taxon>Eukaryota</taxon>
        <taxon>Metazoa</taxon>
        <taxon>Ecdysozoa</taxon>
        <taxon>Nematoda</taxon>
        <taxon>Chromadorea</taxon>
        <taxon>Rhabditida</taxon>
        <taxon>Rhabditina</taxon>
        <taxon>Rhabditomorpha</taxon>
        <taxon>Strongyloidea</taxon>
        <taxon>Ancylostomatidae</taxon>
        <taxon>Bunostominae</taxon>
        <taxon>Necator</taxon>
    </lineage>
</organism>
<dbReference type="OrthoDB" id="5917548at2759"/>
<evidence type="ECO:0000313" key="2">
    <source>
        <dbReference type="Proteomes" id="UP000053676"/>
    </source>
</evidence>
<reference evidence="2" key="1">
    <citation type="journal article" date="2014" name="Nat. Genet.">
        <title>Genome of the human hookworm Necator americanus.</title>
        <authorList>
            <person name="Tang Y.T."/>
            <person name="Gao X."/>
            <person name="Rosa B.A."/>
            <person name="Abubucker S."/>
            <person name="Hallsworth-Pepin K."/>
            <person name="Martin J."/>
            <person name="Tyagi R."/>
            <person name="Heizer E."/>
            <person name="Zhang X."/>
            <person name="Bhonagiri-Palsikar V."/>
            <person name="Minx P."/>
            <person name="Warren W.C."/>
            <person name="Wang Q."/>
            <person name="Zhan B."/>
            <person name="Hotez P.J."/>
            <person name="Sternberg P.W."/>
            <person name="Dougall A."/>
            <person name="Gaze S.T."/>
            <person name="Mulvenna J."/>
            <person name="Sotillo J."/>
            <person name="Ranganathan S."/>
            <person name="Rabelo E.M."/>
            <person name="Wilson R.K."/>
            <person name="Felgner P.L."/>
            <person name="Bethony J."/>
            <person name="Hawdon J.M."/>
            <person name="Gasser R.B."/>
            <person name="Loukas A."/>
            <person name="Mitreva M."/>
        </authorList>
    </citation>
    <scope>NUCLEOTIDE SEQUENCE [LARGE SCALE GENOMIC DNA]</scope>
</reference>
<dbReference type="EMBL" id="KI657868">
    <property type="protein sequence ID" value="ETN84772.1"/>
    <property type="molecule type" value="Genomic_DNA"/>
</dbReference>
<gene>
    <name evidence="1" type="ORF">NECAME_17014</name>
</gene>
<name>W2TUR7_NECAM</name>
<dbReference type="InterPro" id="IPR006954">
    <property type="entry name" value="Mlt-10-like"/>
</dbReference>
<dbReference type="STRING" id="51031.W2TUR7"/>
<protein>
    <submittedName>
        <fullName evidence="1">Uncharacterized protein</fullName>
    </submittedName>
</protein>
<dbReference type="AlphaFoldDB" id="W2TUR7"/>
<dbReference type="Pfam" id="PF04870">
    <property type="entry name" value="Moulting_cycle"/>
    <property type="match status" value="1"/>
</dbReference>
<dbReference type="KEGG" id="nai:NECAME_17014"/>